<dbReference type="OrthoDB" id="630895at2759"/>
<protein>
    <submittedName>
        <fullName evidence="2">Acyl-CoA N-acyltransferase</fullName>
    </submittedName>
</protein>
<name>A0A165L714_EXIGL</name>
<evidence type="ECO:0000259" key="1">
    <source>
        <dbReference type="Pfam" id="PF13302"/>
    </source>
</evidence>
<accession>A0A165L714</accession>
<gene>
    <name evidence="2" type="ORF">EXIGLDRAFT_730664</name>
</gene>
<feature type="domain" description="N-acetyltransferase" evidence="1">
    <location>
        <begin position="18"/>
        <end position="158"/>
    </location>
</feature>
<dbReference type="InterPro" id="IPR051531">
    <property type="entry name" value="N-acetyltransferase"/>
</dbReference>
<evidence type="ECO:0000313" key="2">
    <source>
        <dbReference type="EMBL" id="KZV97445.1"/>
    </source>
</evidence>
<evidence type="ECO:0000313" key="3">
    <source>
        <dbReference type="Proteomes" id="UP000077266"/>
    </source>
</evidence>
<dbReference type="PANTHER" id="PTHR43792:SF1">
    <property type="entry name" value="N-ACETYLTRANSFERASE DOMAIN-CONTAINING PROTEIN"/>
    <property type="match status" value="1"/>
</dbReference>
<dbReference type="Gene3D" id="3.40.630.30">
    <property type="match status" value="1"/>
</dbReference>
<keyword evidence="3" id="KW-1185">Reference proteome</keyword>
<dbReference type="AlphaFoldDB" id="A0A165L714"/>
<sequence>MVFVLETARLYITPSNPWSLRHCAFFLELWNCSSWLEWIGDRNIKTGEVVRDIMLHQHIPHYHRHGFGYYVVSLKSGLSSSPYGARPVGVVSLLVRDGHTVPDVGFAFLDETHGMGYATEAARALVAYAAEHCGVSRVIGMTAPDNEGCLRTLRKLGLHVLGVYTLAAWPESPKAVLAPADVYDIADCGVVLVDDTLVTSAI</sequence>
<proteinExistence type="predicted"/>
<dbReference type="Pfam" id="PF13302">
    <property type="entry name" value="Acetyltransf_3"/>
    <property type="match status" value="1"/>
</dbReference>
<organism evidence="2 3">
    <name type="scientific">Exidia glandulosa HHB12029</name>
    <dbReference type="NCBI Taxonomy" id="1314781"/>
    <lineage>
        <taxon>Eukaryota</taxon>
        <taxon>Fungi</taxon>
        <taxon>Dikarya</taxon>
        <taxon>Basidiomycota</taxon>
        <taxon>Agaricomycotina</taxon>
        <taxon>Agaricomycetes</taxon>
        <taxon>Auriculariales</taxon>
        <taxon>Exidiaceae</taxon>
        <taxon>Exidia</taxon>
    </lineage>
</organism>
<dbReference type="GO" id="GO:0016747">
    <property type="term" value="F:acyltransferase activity, transferring groups other than amino-acyl groups"/>
    <property type="evidence" value="ECO:0007669"/>
    <property type="project" value="InterPro"/>
</dbReference>
<reference evidence="2 3" key="1">
    <citation type="journal article" date="2016" name="Mol. Biol. Evol.">
        <title>Comparative Genomics of Early-Diverging Mushroom-Forming Fungi Provides Insights into the Origins of Lignocellulose Decay Capabilities.</title>
        <authorList>
            <person name="Nagy L.G."/>
            <person name="Riley R."/>
            <person name="Tritt A."/>
            <person name="Adam C."/>
            <person name="Daum C."/>
            <person name="Floudas D."/>
            <person name="Sun H."/>
            <person name="Yadav J.S."/>
            <person name="Pangilinan J."/>
            <person name="Larsson K.H."/>
            <person name="Matsuura K."/>
            <person name="Barry K."/>
            <person name="Labutti K."/>
            <person name="Kuo R."/>
            <person name="Ohm R.A."/>
            <person name="Bhattacharya S.S."/>
            <person name="Shirouzu T."/>
            <person name="Yoshinaga Y."/>
            <person name="Martin F.M."/>
            <person name="Grigoriev I.V."/>
            <person name="Hibbett D.S."/>
        </authorList>
    </citation>
    <scope>NUCLEOTIDE SEQUENCE [LARGE SCALE GENOMIC DNA]</scope>
    <source>
        <strain evidence="2 3">HHB12029</strain>
    </source>
</reference>
<dbReference type="InParanoid" id="A0A165L714"/>
<dbReference type="InterPro" id="IPR000182">
    <property type="entry name" value="GNAT_dom"/>
</dbReference>
<dbReference type="EMBL" id="KV425930">
    <property type="protein sequence ID" value="KZV97445.1"/>
    <property type="molecule type" value="Genomic_DNA"/>
</dbReference>
<dbReference type="Proteomes" id="UP000077266">
    <property type="component" value="Unassembled WGS sequence"/>
</dbReference>
<dbReference type="InterPro" id="IPR016181">
    <property type="entry name" value="Acyl_CoA_acyltransferase"/>
</dbReference>
<keyword evidence="2" id="KW-0808">Transferase</keyword>
<keyword evidence="2" id="KW-0012">Acyltransferase</keyword>
<dbReference type="SUPFAM" id="SSF55729">
    <property type="entry name" value="Acyl-CoA N-acyltransferases (Nat)"/>
    <property type="match status" value="1"/>
</dbReference>
<dbReference type="PANTHER" id="PTHR43792">
    <property type="entry name" value="GNAT FAMILY, PUTATIVE (AFU_ORTHOLOGUE AFUA_3G00765)-RELATED-RELATED"/>
    <property type="match status" value="1"/>
</dbReference>